<sequence length="590" mass="65925">MQASNTQFIPTPKSSEDYAKRAELILDALSVKTRLHDAGPLATLLYTEDESPTQTPEPTCSSRIPSYEFTISGLDFEYSQEVDTALYEARAVLSPILAEMCPLVTKKGRKPLPATDWVRNSTKNRAHMAVIGSLALQSELMQLAEDDKSMVLQRVYLMCCFGNEKILGELVKLIIFGVPSAVCAEPVESYAKFITLLVGMTLSNRHLSADNQSAAPATQIKQKSKKGSKSKQNKTGNRHKEQQKGGNVQSPEQDANIEMKGEQEHDHRPKAPGEGDETLLAYFVARAAYITWSADYLQREMQSSRLSDLLSVRHPIQKDNTANIPALRMLETVAEIIARETVMREVVEHKDRELVQEAFCSVPLSRNTDFEHCEDSAVGVSASAAQLRRQLEAFLNFDDIPCTKPNAFRDLMNGFSRGADEPEIFGYSQETRVLDSLRYVDTPLEVPSHVVSPRDSQLDMLQNQKAECGAGGEQGVRLLSEGAVVRVYGDLASTAARLRMWGELYKCFLETYMTKIGLRSYLFLLALPPGLRSEYGDQLVQRSCCKCFHELKVPTCTPVKYAFPEAKWKELQQADQAVADWFVKMGKDKL</sequence>
<evidence type="ECO:0000313" key="2">
    <source>
        <dbReference type="Proteomes" id="UP001243375"/>
    </source>
</evidence>
<accession>A0ACC2XEP5</accession>
<protein>
    <submittedName>
        <fullName evidence="1">Uncharacterized protein</fullName>
    </submittedName>
</protein>
<reference evidence="1" key="1">
    <citation type="submission" date="2023-04" db="EMBL/GenBank/DDBJ databases">
        <title>Draft Genome sequencing of Naganishia species isolated from polar environments using Oxford Nanopore Technology.</title>
        <authorList>
            <person name="Leo P."/>
            <person name="Venkateswaran K."/>
        </authorList>
    </citation>
    <scope>NUCLEOTIDE SEQUENCE</scope>
    <source>
        <strain evidence="1">MNA-CCFEE 5425</strain>
    </source>
</reference>
<keyword evidence="2" id="KW-1185">Reference proteome</keyword>
<name>A0ACC2XEP5_9TREE</name>
<dbReference type="Proteomes" id="UP001243375">
    <property type="component" value="Unassembled WGS sequence"/>
</dbReference>
<evidence type="ECO:0000313" key="1">
    <source>
        <dbReference type="EMBL" id="KAJ9122514.1"/>
    </source>
</evidence>
<comment type="caution">
    <text evidence="1">The sequence shown here is derived from an EMBL/GenBank/DDBJ whole genome shotgun (WGS) entry which is preliminary data.</text>
</comment>
<gene>
    <name evidence="1" type="ORF">QFC22_001943</name>
</gene>
<organism evidence="1 2">
    <name type="scientific">Naganishia vaughanmartiniae</name>
    <dbReference type="NCBI Taxonomy" id="1424756"/>
    <lineage>
        <taxon>Eukaryota</taxon>
        <taxon>Fungi</taxon>
        <taxon>Dikarya</taxon>
        <taxon>Basidiomycota</taxon>
        <taxon>Agaricomycotina</taxon>
        <taxon>Tremellomycetes</taxon>
        <taxon>Filobasidiales</taxon>
        <taxon>Filobasidiaceae</taxon>
        <taxon>Naganishia</taxon>
    </lineage>
</organism>
<proteinExistence type="predicted"/>
<dbReference type="EMBL" id="JASBWU010000004">
    <property type="protein sequence ID" value="KAJ9122514.1"/>
    <property type="molecule type" value="Genomic_DNA"/>
</dbReference>